<feature type="transmembrane region" description="Helical" evidence="1">
    <location>
        <begin position="223"/>
        <end position="245"/>
    </location>
</feature>
<reference evidence="3 4" key="1">
    <citation type="submission" date="2020-02" db="EMBL/GenBank/DDBJ databases">
        <authorList>
            <person name="Dziuba M."/>
            <person name="Kuznetsov B."/>
            <person name="Mardanov A."/>
            <person name="Ravin N."/>
            <person name="Grouzdev D."/>
        </authorList>
    </citation>
    <scope>NUCLEOTIDE SEQUENCE [LARGE SCALE GENOMIC DNA]</scope>
    <source>
        <strain evidence="3 4">SpK</strain>
    </source>
</reference>
<organism evidence="3 4">
    <name type="scientific">Magnetospirillum aberrantis SpK</name>
    <dbReference type="NCBI Taxonomy" id="908842"/>
    <lineage>
        <taxon>Bacteria</taxon>
        <taxon>Pseudomonadati</taxon>
        <taxon>Pseudomonadota</taxon>
        <taxon>Alphaproteobacteria</taxon>
        <taxon>Rhodospirillales</taxon>
        <taxon>Rhodospirillaceae</taxon>
        <taxon>Magnetospirillum</taxon>
    </lineage>
</organism>
<proteinExistence type="predicted"/>
<name>A0A7C9QS13_9PROT</name>
<feature type="transmembrane region" description="Helical" evidence="1">
    <location>
        <begin position="265"/>
        <end position="284"/>
    </location>
</feature>
<feature type="transmembrane region" description="Helical" evidence="1">
    <location>
        <begin position="137"/>
        <end position="157"/>
    </location>
</feature>
<evidence type="ECO:0000256" key="2">
    <source>
        <dbReference type="SAM" id="SignalP"/>
    </source>
</evidence>
<comment type="caution">
    <text evidence="3">The sequence shown here is derived from an EMBL/GenBank/DDBJ whole genome shotgun (WGS) entry which is preliminary data.</text>
</comment>
<feature type="signal peptide" evidence="2">
    <location>
        <begin position="1"/>
        <end position="19"/>
    </location>
</feature>
<accession>A0A7C9QS13</accession>
<keyword evidence="2" id="KW-0732">Signal</keyword>
<keyword evidence="4" id="KW-1185">Reference proteome</keyword>
<dbReference type="AlphaFoldDB" id="A0A7C9QS13"/>
<feature type="transmembrane region" description="Helical" evidence="1">
    <location>
        <begin position="192"/>
        <end position="211"/>
    </location>
</feature>
<feature type="chain" id="PRO_5028961631" evidence="2">
    <location>
        <begin position="20"/>
        <end position="332"/>
    </location>
</feature>
<keyword evidence="1" id="KW-0812">Transmembrane</keyword>
<evidence type="ECO:0000313" key="3">
    <source>
        <dbReference type="EMBL" id="NFV78761.1"/>
    </source>
</evidence>
<evidence type="ECO:0000256" key="1">
    <source>
        <dbReference type="SAM" id="Phobius"/>
    </source>
</evidence>
<evidence type="ECO:0000313" key="4">
    <source>
        <dbReference type="Proteomes" id="UP000480684"/>
    </source>
</evidence>
<dbReference type="EMBL" id="JAAIYP010000005">
    <property type="protein sequence ID" value="NFV78761.1"/>
    <property type="molecule type" value="Genomic_DNA"/>
</dbReference>
<feature type="transmembrane region" description="Helical" evidence="1">
    <location>
        <begin position="100"/>
        <end position="117"/>
    </location>
</feature>
<feature type="transmembrane region" description="Helical" evidence="1">
    <location>
        <begin position="52"/>
        <end position="73"/>
    </location>
</feature>
<dbReference type="Proteomes" id="UP000480684">
    <property type="component" value="Unassembled WGS sequence"/>
</dbReference>
<dbReference type="RefSeq" id="WP_163674010.1">
    <property type="nucleotide sequence ID" value="NZ_JAAIYP010000005.1"/>
</dbReference>
<sequence length="332" mass="35966">MLFHPTIMALLLWSAAAVAGVAVAAAYGWTILMEWNPASGSARQLVLERRTYLVSTLMAVVLWGEVLSLWLFVYNADAMAVMFVGAMCAVGSLNADPYGFPALIAKIALFFLAVVWLQVNRADNQGWDYPLVRVKYALLLILVPAVVLSAGLQYAYFSGLRADVLTSCCSKLFEVDREGVGADMSSLAPMPALVLLYGGLGLTLLLSVWTWRRPVLSAALAPVAAAVFVAVMVSVVSVVSTYVYAQPQHHCPFCLLKPEYGYVGYALYLPLFVGTALAVSSWPVHHFRRAASLAQAAPAMTRSMAWVAAACYVAVAVVCTWIIAASELYYFR</sequence>
<feature type="transmembrane region" description="Helical" evidence="1">
    <location>
        <begin position="305"/>
        <end position="324"/>
    </location>
</feature>
<keyword evidence="1" id="KW-0472">Membrane</keyword>
<gene>
    <name evidence="3" type="ORF">G4223_01340</name>
</gene>
<protein>
    <submittedName>
        <fullName evidence="3">Uncharacterized protein</fullName>
    </submittedName>
</protein>
<keyword evidence="1" id="KW-1133">Transmembrane helix</keyword>